<keyword evidence="5" id="KW-0175">Coiled coil</keyword>
<dbReference type="Pfam" id="PF00005">
    <property type="entry name" value="ABC_tran"/>
    <property type="match status" value="2"/>
</dbReference>
<proteinExistence type="inferred from homology"/>
<comment type="similarity">
    <text evidence="1">Belongs to the ABC transporter superfamily.</text>
</comment>
<dbReference type="Pfam" id="PF08352">
    <property type="entry name" value="oligo_HPY"/>
    <property type="match status" value="1"/>
</dbReference>
<evidence type="ECO:0000256" key="1">
    <source>
        <dbReference type="ARBA" id="ARBA00005417"/>
    </source>
</evidence>
<feature type="compositionally biased region" description="Basic residues" evidence="6">
    <location>
        <begin position="870"/>
        <end position="889"/>
    </location>
</feature>
<evidence type="ECO:0000256" key="6">
    <source>
        <dbReference type="SAM" id="MobiDB-lite"/>
    </source>
</evidence>
<feature type="coiled-coil region" evidence="5">
    <location>
        <begin position="412"/>
        <end position="495"/>
    </location>
</feature>
<evidence type="ECO:0000256" key="2">
    <source>
        <dbReference type="ARBA" id="ARBA00022448"/>
    </source>
</evidence>
<evidence type="ECO:0000256" key="5">
    <source>
        <dbReference type="SAM" id="Coils"/>
    </source>
</evidence>
<evidence type="ECO:0000313" key="9">
    <source>
        <dbReference type="Proteomes" id="UP000006810"/>
    </source>
</evidence>
<dbReference type="KEGG" id="mfp:MBIO_0323"/>
<keyword evidence="3" id="KW-0547">Nucleotide-binding</keyword>
<evidence type="ECO:0000256" key="3">
    <source>
        <dbReference type="ARBA" id="ARBA00022741"/>
    </source>
</evidence>
<accession>C4XEL6</accession>
<reference evidence="8 9" key="1">
    <citation type="journal article" date="2009" name="Curr. Microbiol.">
        <title>Molecular cloning and expression of a novel cholinephosphotransferase involved in glycoglycerophospholipid biosynthesis of Mycoplasma fermentans.</title>
        <authorList>
            <person name="Ishida N."/>
            <person name="Irikura D."/>
            <person name="Matsuda K."/>
            <person name="Sato S."/>
            <person name="Asano K."/>
        </authorList>
    </citation>
    <scope>NUCLEOTIDE SEQUENCE [LARGE SCALE GENOMIC DNA]</scope>
    <source>
        <strain evidence="9">ATCC 19989 / NBRC 14854 / NCTC 10117 / PG18</strain>
    </source>
</reference>
<evidence type="ECO:0000256" key="4">
    <source>
        <dbReference type="ARBA" id="ARBA00022840"/>
    </source>
</evidence>
<dbReference type="AlphaFoldDB" id="C4XEL6"/>
<sequence>MERYLKMNKNIVLDIKGLKKYFTNNGITNKAADDITFNVHEGEIVGLIGESGSGKTTVGRSLLRLYDDFNGFVTLDGKIVSGARISRKQRKHLRRNIQMIFQDPHAALNGQKNIYSTLKEPLEVNGIIKERIQDIFKDWFDIKENFFYVFKQRALELKLKNLESINLLAEKFFPYWIEKFKKMNYDQKLDIEDNFNNFYNYLEEKQNMESEIVDNMYSNTDNLINFYFEKQKDYRSGNLDFDETKLIKAKSNYEEILELTKISKQLYEAKLQLAEKSKELKELIKNYKERVNDNKNSFKNFIAEYKSEARIFKVTRLTSYDLDFYLFNYKNELINKKIVKEISLIKPNLKFIEYHKVCDLIEDLKIYSKEFFEKYLTPIKYQRNVIKIVEKTIKDNFKFIYEKYSLLNQQEKDSHEKEVATLKEEIKKIKSLLKEKQEPSKTAEDLEKAKQNLDKVNKFHEEEIAKYVEKNKLEIDEIQRNIKEQSDKYNSLKSQQSITDSEFNRVKDIFFNELNRVIDETKKVNTLENKAKVKELTKIKSIFKTKIYDKLNTLKSFNIEVKYLNKDINDIKKLLGIKNSKMIKVFGNKVGKFIQKHFARFYYHHSISNLLTKTTIYKALEDVGLLKQFAYRYPHEFSGGQRQRIVIARALIIQPKVIVADEPIASLDISIQAQVVNLLKDLCDKKNIGMIFIAHDLSMVEYIADRVQIMHLGKIVESGDTEAVYNKPMHPYTINLFKAVPKISNANEKFENVSFELDYLKGQVYPNVPQLYRVENNHYLYGTESQVEEWVKPFNINSFSLATNKSIDEEYNSKIDHKPYDGHSEIPNNIEYTDEIKIDEPTCEIKISSNFDFSKPIVEVVETKVSTTKTTKKRSTSRKASSAKKTTKK</sequence>
<dbReference type="PATRIC" id="fig|496833.3.peg.751"/>
<evidence type="ECO:0000313" key="8">
    <source>
        <dbReference type="EMBL" id="BAH69588.1"/>
    </source>
</evidence>
<protein>
    <recommendedName>
        <fullName evidence="7">ABC transporter domain-containing protein</fullName>
    </recommendedName>
</protein>
<gene>
    <name evidence="8" type="ordered locus">MBIO_0323</name>
</gene>
<dbReference type="GO" id="GO:0015833">
    <property type="term" value="P:peptide transport"/>
    <property type="evidence" value="ECO:0007669"/>
    <property type="project" value="InterPro"/>
</dbReference>
<dbReference type="InterPro" id="IPR013563">
    <property type="entry name" value="Oligopep_ABC_C"/>
</dbReference>
<keyword evidence="2" id="KW-0813">Transport</keyword>
<feature type="domain" description="ABC transporter" evidence="7">
    <location>
        <begin position="13"/>
        <end position="737"/>
    </location>
</feature>
<feature type="coiled-coil region" evidence="5">
    <location>
        <begin position="266"/>
        <end position="297"/>
    </location>
</feature>
<dbReference type="HOGENOM" id="CLU_000604_73_2_14"/>
<organism evidence="8 9">
    <name type="scientific">Mycoplasmopsis fermentans (strain ATCC 19989 / NBRC 14854 / NCTC 10117 / PG18)</name>
    <name type="common">Mycoplasma fermentans</name>
    <dbReference type="NCBI Taxonomy" id="496833"/>
    <lineage>
        <taxon>Bacteria</taxon>
        <taxon>Bacillati</taxon>
        <taxon>Mycoplasmatota</taxon>
        <taxon>Mycoplasmoidales</taxon>
        <taxon>Metamycoplasmataceae</taxon>
        <taxon>Mycoplasmopsis</taxon>
    </lineage>
</organism>
<dbReference type="PROSITE" id="PS00211">
    <property type="entry name" value="ABC_TRANSPORTER_1"/>
    <property type="match status" value="1"/>
</dbReference>
<dbReference type="InterPro" id="IPR027417">
    <property type="entry name" value="P-loop_NTPase"/>
</dbReference>
<dbReference type="GO" id="GO:0005524">
    <property type="term" value="F:ATP binding"/>
    <property type="evidence" value="ECO:0007669"/>
    <property type="project" value="UniProtKB-KW"/>
</dbReference>
<name>C4XEL6_MYCFP</name>
<dbReference type="InterPro" id="IPR003439">
    <property type="entry name" value="ABC_transporter-like_ATP-bd"/>
</dbReference>
<dbReference type="GO" id="GO:0055085">
    <property type="term" value="P:transmembrane transport"/>
    <property type="evidence" value="ECO:0007669"/>
    <property type="project" value="UniProtKB-ARBA"/>
</dbReference>
<dbReference type="InterPro" id="IPR050319">
    <property type="entry name" value="ABC_transp_ATP-bind"/>
</dbReference>
<dbReference type="GO" id="GO:0016887">
    <property type="term" value="F:ATP hydrolysis activity"/>
    <property type="evidence" value="ECO:0007669"/>
    <property type="project" value="InterPro"/>
</dbReference>
<dbReference type="PANTHER" id="PTHR43776">
    <property type="entry name" value="TRANSPORT ATP-BINDING PROTEIN"/>
    <property type="match status" value="1"/>
</dbReference>
<keyword evidence="9" id="KW-1185">Reference proteome</keyword>
<dbReference type="PROSITE" id="PS50893">
    <property type="entry name" value="ABC_TRANSPORTER_2"/>
    <property type="match status" value="1"/>
</dbReference>
<dbReference type="SMART" id="SM00382">
    <property type="entry name" value="AAA"/>
    <property type="match status" value="1"/>
</dbReference>
<feature type="region of interest" description="Disordered" evidence="6">
    <location>
        <begin position="864"/>
        <end position="889"/>
    </location>
</feature>
<dbReference type="SUPFAM" id="SSF52540">
    <property type="entry name" value="P-loop containing nucleoside triphosphate hydrolases"/>
    <property type="match status" value="1"/>
</dbReference>
<dbReference type="Gene3D" id="3.40.50.300">
    <property type="entry name" value="P-loop containing nucleotide triphosphate hydrolases"/>
    <property type="match status" value="2"/>
</dbReference>
<evidence type="ECO:0000259" key="7">
    <source>
        <dbReference type="PROSITE" id="PS50893"/>
    </source>
</evidence>
<dbReference type="InterPro" id="IPR017871">
    <property type="entry name" value="ABC_transporter-like_CS"/>
</dbReference>
<keyword evidence="4" id="KW-0067">ATP-binding</keyword>
<dbReference type="eggNOG" id="COG4608">
    <property type="taxonomic scope" value="Bacteria"/>
</dbReference>
<dbReference type="InterPro" id="IPR003593">
    <property type="entry name" value="AAA+_ATPase"/>
</dbReference>
<dbReference type="EMBL" id="AP009608">
    <property type="protein sequence ID" value="BAH69588.1"/>
    <property type="molecule type" value="Genomic_DNA"/>
</dbReference>
<dbReference type="Proteomes" id="UP000006810">
    <property type="component" value="Chromosome"/>
</dbReference>
<dbReference type="PANTHER" id="PTHR43776:SF7">
    <property type="entry name" value="D,D-DIPEPTIDE TRANSPORT ATP-BINDING PROTEIN DDPF-RELATED"/>
    <property type="match status" value="1"/>
</dbReference>